<name>A0A563VQM4_9CYAN</name>
<dbReference type="Proteomes" id="UP000320055">
    <property type="component" value="Unassembled WGS sequence"/>
</dbReference>
<evidence type="ECO:0000259" key="2">
    <source>
        <dbReference type="Pfam" id="PF13937"/>
    </source>
</evidence>
<reference evidence="3 4" key="1">
    <citation type="submission" date="2019-01" db="EMBL/GenBank/DDBJ databases">
        <authorList>
            <person name="Brito A."/>
        </authorList>
    </citation>
    <scope>NUCLEOTIDE SEQUENCE [LARGE SCALE GENOMIC DNA]</scope>
    <source>
        <strain evidence="3">1</strain>
    </source>
</reference>
<proteinExistence type="predicted"/>
<organism evidence="3 4">
    <name type="scientific">Hyella patelloides LEGE 07179</name>
    <dbReference type="NCBI Taxonomy" id="945734"/>
    <lineage>
        <taxon>Bacteria</taxon>
        <taxon>Bacillati</taxon>
        <taxon>Cyanobacteriota</taxon>
        <taxon>Cyanophyceae</taxon>
        <taxon>Pleurocapsales</taxon>
        <taxon>Hyellaceae</taxon>
        <taxon>Hyella</taxon>
    </lineage>
</organism>
<feature type="domain" description="Sodium symporter small subunit" evidence="2">
    <location>
        <begin position="25"/>
        <end position="92"/>
    </location>
</feature>
<sequence length="96" mass="11038">MNTNKHGYPTPETVAPDVIEQDRKRAYWRANIRLIRTLLIIWAFVSLGCSILFVPLLNNIMLGNVPLGFWMAQQGSIFTFVILIFVYAIQMDVRPV</sequence>
<dbReference type="EMBL" id="CAACVJ010000118">
    <property type="protein sequence ID" value="VEP13567.1"/>
    <property type="molecule type" value="Genomic_DNA"/>
</dbReference>
<dbReference type="RefSeq" id="WP_222427189.1">
    <property type="nucleotide sequence ID" value="NZ_LR213954.1"/>
</dbReference>
<dbReference type="NCBIfam" id="TIGR03647">
    <property type="entry name" value="Na_symport_sm"/>
    <property type="match status" value="1"/>
</dbReference>
<keyword evidence="4" id="KW-1185">Reference proteome</keyword>
<feature type="transmembrane region" description="Helical" evidence="1">
    <location>
        <begin position="69"/>
        <end position="89"/>
    </location>
</feature>
<gene>
    <name evidence="3" type="ORF">H1P_2040001</name>
</gene>
<evidence type="ECO:0000313" key="3">
    <source>
        <dbReference type="EMBL" id="VEP13567.1"/>
    </source>
</evidence>
<accession>A0A563VQM4</accession>
<keyword evidence="1" id="KW-1133">Transmembrane helix</keyword>
<keyword evidence="1" id="KW-0812">Transmembrane</keyword>
<feature type="transmembrane region" description="Helical" evidence="1">
    <location>
        <begin position="34"/>
        <end position="57"/>
    </location>
</feature>
<evidence type="ECO:0000256" key="1">
    <source>
        <dbReference type="SAM" id="Phobius"/>
    </source>
</evidence>
<dbReference type="AlphaFoldDB" id="A0A563VQM4"/>
<protein>
    <recommendedName>
        <fullName evidence="2">Sodium symporter small subunit domain-containing protein</fullName>
    </recommendedName>
</protein>
<evidence type="ECO:0000313" key="4">
    <source>
        <dbReference type="Proteomes" id="UP000320055"/>
    </source>
</evidence>
<dbReference type="Pfam" id="PF13937">
    <property type="entry name" value="DUF4212"/>
    <property type="match status" value="1"/>
</dbReference>
<dbReference type="InterPro" id="IPR019886">
    <property type="entry name" value="Na_symporter_ssu"/>
</dbReference>
<keyword evidence="1" id="KW-0472">Membrane</keyword>